<evidence type="ECO:0000256" key="4">
    <source>
        <dbReference type="PIRNR" id="PIRNR006707"/>
    </source>
</evidence>
<gene>
    <name evidence="5" type="ORF">H5P30_04700</name>
</gene>
<comment type="caution">
    <text evidence="5">The sequence shown here is derived from an EMBL/GenBank/DDBJ whole genome shotgun (WGS) entry which is preliminary data.</text>
</comment>
<name>A0A7X1AW40_9BACT</name>
<keyword evidence="1 4" id="KW-0805">Transcription regulation</keyword>
<evidence type="ECO:0000256" key="2">
    <source>
        <dbReference type="ARBA" id="ARBA00023125"/>
    </source>
</evidence>
<sequence length="168" mass="19182">MDSSTQGKLTFNPLQGEMVDFMVRLFRLMGLPKTIGSIYGLVYASPRPVSMDDLTQALGISLGSASQGLRTLKVFRAIRPVYTQGERREHYEAETDFQQFVGAFLKGELEQYIENTEKRTERMIGHLRALPEDSDKDFYEDRVGRLSSMNERARQILPLLHEVFNSGE</sequence>
<dbReference type="PANTHER" id="PTHR38465">
    <property type="entry name" value="HTH-TYPE TRANSCRIPTIONAL REGULATOR MJ1563-RELATED"/>
    <property type="match status" value="1"/>
</dbReference>
<keyword evidence="6" id="KW-1185">Reference proteome</keyword>
<evidence type="ECO:0000256" key="3">
    <source>
        <dbReference type="ARBA" id="ARBA00023163"/>
    </source>
</evidence>
<keyword evidence="3 4" id="KW-0804">Transcription</keyword>
<dbReference type="Gene3D" id="1.10.10.10">
    <property type="entry name" value="Winged helix-like DNA-binding domain superfamily/Winged helix DNA-binding domain"/>
    <property type="match status" value="1"/>
</dbReference>
<reference evidence="5 6" key="1">
    <citation type="submission" date="2020-07" db="EMBL/GenBank/DDBJ databases">
        <authorList>
            <person name="Feng X."/>
        </authorList>
    </citation>
    <scope>NUCLEOTIDE SEQUENCE [LARGE SCALE GENOMIC DNA]</scope>
    <source>
        <strain evidence="5 6">JCM14086</strain>
    </source>
</reference>
<dbReference type="InterPro" id="IPR036388">
    <property type="entry name" value="WH-like_DNA-bd_sf"/>
</dbReference>
<proteinExistence type="inferred from homology"/>
<dbReference type="InterPro" id="IPR052362">
    <property type="entry name" value="HTH-GbsR_regulator"/>
</dbReference>
<dbReference type="EMBL" id="JACHVA010000046">
    <property type="protein sequence ID" value="MBC2601076.1"/>
    <property type="molecule type" value="Genomic_DNA"/>
</dbReference>
<evidence type="ECO:0000313" key="6">
    <source>
        <dbReference type="Proteomes" id="UP000525652"/>
    </source>
</evidence>
<comment type="similarity">
    <text evidence="4">Belongs to the GbsR family.</text>
</comment>
<dbReference type="GO" id="GO:0003677">
    <property type="term" value="F:DNA binding"/>
    <property type="evidence" value="ECO:0007669"/>
    <property type="project" value="UniProtKB-UniRule"/>
</dbReference>
<dbReference type="PANTHER" id="PTHR38465:SF1">
    <property type="entry name" value="HTH-TYPE TRANSCRIPTIONAL REGULATOR MJ1563-RELATED"/>
    <property type="match status" value="1"/>
</dbReference>
<dbReference type="AlphaFoldDB" id="A0A7X1AW40"/>
<evidence type="ECO:0000313" key="5">
    <source>
        <dbReference type="EMBL" id="MBC2601076.1"/>
    </source>
</evidence>
<dbReference type="RefSeq" id="WP_185691802.1">
    <property type="nucleotide sequence ID" value="NZ_JACHVA010000046.1"/>
</dbReference>
<protein>
    <recommendedName>
        <fullName evidence="4">HTH-type transcriptional regulator</fullName>
    </recommendedName>
</protein>
<organism evidence="5 6">
    <name type="scientific">Puniceicoccus vermicola</name>
    <dbReference type="NCBI Taxonomy" id="388746"/>
    <lineage>
        <taxon>Bacteria</taxon>
        <taxon>Pseudomonadati</taxon>
        <taxon>Verrucomicrobiota</taxon>
        <taxon>Opitutia</taxon>
        <taxon>Puniceicoccales</taxon>
        <taxon>Puniceicoccaceae</taxon>
        <taxon>Puniceicoccus</taxon>
    </lineage>
</organism>
<evidence type="ECO:0000256" key="1">
    <source>
        <dbReference type="ARBA" id="ARBA00023015"/>
    </source>
</evidence>
<dbReference type="SUPFAM" id="SSF46785">
    <property type="entry name" value="Winged helix' DNA-binding domain"/>
    <property type="match status" value="1"/>
</dbReference>
<keyword evidence="2 4" id="KW-0238">DNA-binding</keyword>
<dbReference type="InterPro" id="IPR036390">
    <property type="entry name" value="WH_DNA-bd_sf"/>
</dbReference>
<dbReference type="Proteomes" id="UP000525652">
    <property type="component" value="Unassembled WGS sequence"/>
</dbReference>
<dbReference type="InterPro" id="IPR026282">
    <property type="entry name" value="MJ1563"/>
</dbReference>
<accession>A0A7X1AW40</accession>
<dbReference type="PIRSF" id="PIRSF006707">
    <property type="entry name" value="MJ1563"/>
    <property type="match status" value="1"/>
</dbReference>